<evidence type="ECO:0000313" key="2">
    <source>
        <dbReference type="Proteomes" id="UP001165101"/>
    </source>
</evidence>
<sequence length="296" mass="33603">MSGTSSTIAGIKMTSPTSTSTSTTTGINLRYGSTYDDNDIDNKKSHYNKDNNNNNNNNSNPEYKQINIVKTPSVSSSSLLSHSNYSPYRVVKVVLIGDQAVGKTSLRSQFVHHIFSNSYRATIGCDFLTSSVLTKDGEYVNLQLWDTAGQERFNSLSQAFYRGTDIAILVYDITRPETFHNLIKWLNTFLQFCHTSNPSIIIVGNKNDKHLLKQISHRQAREFAEKNLNNELINDLNLDIIETSAKSYLEVEKLFKRIAELSIIRFKELNQPELNFDSIDISNPLYKKNNSWFSCC</sequence>
<evidence type="ECO:0000313" key="1">
    <source>
        <dbReference type="EMBL" id="GME88775.1"/>
    </source>
</evidence>
<keyword evidence="2" id="KW-1185">Reference proteome</keyword>
<protein>
    <submittedName>
        <fullName evidence="1">Unnamed protein product</fullName>
    </submittedName>
</protein>
<gene>
    <name evidence="1" type="ORF">Cboi01_000107800</name>
</gene>
<reference evidence="1" key="1">
    <citation type="submission" date="2023-04" db="EMBL/GenBank/DDBJ databases">
        <title>Candida boidinii NBRC 1967.</title>
        <authorList>
            <person name="Ichikawa N."/>
            <person name="Sato H."/>
            <person name="Tonouchi N."/>
        </authorList>
    </citation>
    <scope>NUCLEOTIDE SEQUENCE</scope>
    <source>
        <strain evidence="1">NBRC 1967</strain>
    </source>
</reference>
<dbReference type="Proteomes" id="UP001165101">
    <property type="component" value="Unassembled WGS sequence"/>
</dbReference>
<dbReference type="EMBL" id="BSXV01000361">
    <property type="protein sequence ID" value="GME88775.1"/>
    <property type="molecule type" value="Genomic_DNA"/>
</dbReference>
<organism evidence="1 2">
    <name type="scientific">Candida boidinii</name>
    <name type="common">Yeast</name>
    <dbReference type="NCBI Taxonomy" id="5477"/>
    <lineage>
        <taxon>Eukaryota</taxon>
        <taxon>Fungi</taxon>
        <taxon>Dikarya</taxon>
        <taxon>Ascomycota</taxon>
        <taxon>Saccharomycotina</taxon>
        <taxon>Pichiomycetes</taxon>
        <taxon>Pichiales</taxon>
        <taxon>Pichiaceae</taxon>
        <taxon>Ogataea</taxon>
        <taxon>Ogataea/Candida clade</taxon>
    </lineage>
</organism>
<comment type="caution">
    <text evidence="1">The sequence shown here is derived from an EMBL/GenBank/DDBJ whole genome shotgun (WGS) entry which is preliminary data.</text>
</comment>
<accession>A0ACB5THC7</accession>
<proteinExistence type="predicted"/>
<name>A0ACB5THC7_CANBO</name>